<organism evidence="12 13">
    <name type="scientific">Roseospira navarrensis</name>
    <dbReference type="NCBI Taxonomy" id="140058"/>
    <lineage>
        <taxon>Bacteria</taxon>
        <taxon>Pseudomonadati</taxon>
        <taxon>Pseudomonadota</taxon>
        <taxon>Alphaproteobacteria</taxon>
        <taxon>Rhodospirillales</taxon>
        <taxon>Rhodospirillaceae</taxon>
        <taxon>Roseospira</taxon>
    </lineage>
</organism>
<evidence type="ECO:0000256" key="9">
    <source>
        <dbReference type="ARBA" id="ARBA00047712"/>
    </source>
</evidence>
<feature type="binding site" evidence="10">
    <location>
        <position position="138"/>
    </location>
    <ligand>
        <name>[2Fe-2S] cluster</name>
        <dbReference type="ChEBI" id="CHEBI:190135"/>
    </ligand>
</feature>
<dbReference type="GO" id="GO:0022890">
    <property type="term" value="F:inorganic cation transmembrane transporter activity"/>
    <property type="evidence" value="ECO:0007669"/>
    <property type="project" value="UniProtKB-ARBA"/>
</dbReference>
<dbReference type="EMBL" id="WIVE01000001">
    <property type="protein sequence ID" value="MQX35078.1"/>
    <property type="molecule type" value="Genomic_DNA"/>
</dbReference>
<feature type="binding site" evidence="10">
    <location>
        <position position="142"/>
    </location>
    <ligand>
        <name>[2Fe-2S] cluster</name>
        <dbReference type="ChEBI" id="CHEBI:190135"/>
    </ligand>
</feature>
<evidence type="ECO:0000256" key="7">
    <source>
        <dbReference type="ARBA" id="ARBA00023027"/>
    </source>
</evidence>
<feature type="binding site" evidence="10">
    <location>
        <position position="97"/>
    </location>
    <ligand>
        <name>[2Fe-2S] cluster</name>
        <dbReference type="ChEBI" id="CHEBI:190135"/>
    </ligand>
</feature>
<dbReference type="FunFam" id="1.10.10.1590:FF:000001">
    <property type="entry name" value="NADH-quinone oxidoreductase subunit E"/>
    <property type="match status" value="1"/>
</dbReference>
<dbReference type="FunFam" id="3.40.30.10:FF:000022">
    <property type="entry name" value="NADH dehydrogenase flavoprotein 2, mitochondrial"/>
    <property type="match status" value="1"/>
</dbReference>
<keyword evidence="3 10" id="KW-0479">Metal-binding</keyword>
<dbReference type="PIRSF" id="PIRSF000216">
    <property type="entry name" value="NADH_DH_24kDa"/>
    <property type="match status" value="1"/>
</dbReference>
<dbReference type="InterPro" id="IPR036249">
    <property type="entry name" value="Thioredoxin-like_sf"/>
</dbReference>
<feature type="region of interest" description="Disordered" evidence="11">
    <location>
        <begin position="181"/>
        <end position="224"/>
    </location>
</feature>
<dbReference type="InterPro" id="IPR041921">
    <property type="entry name" value="NuoE_N"/>
</dbReference>
<dbReference type="InterPro" id="IPR042128">
    <property type="entry name" value="NuoE_dom"/>
</dbReference>
<dbReference type="GO" id="GO:0098796">
    <property type="term" value="C:membrane protein complex"/>
    <property type="evidence" value="ECO:0007669"/>
    <property type="project" value="UniProtKB-ARBA"/>
</dbReference>
<evidence type="ECO:0000313" key="12">
    <source>
        <dbReference type="EMBL" id="MQX35078.1"/>
    </source>
</evidence>
<dbReference type="GO" id="GO:1902494">
    <property type="term" value="C:catalytic complex"/>
    <property type="evidence" value="ECO:0007669"/>
    <property type="project" value="UniProtKB-ARBA"/>
</dbReference>
<feature type="compositionally biased region" description="Low complexity" evidence="11">
    <location>
        <begin position="210"/>
        <end position="224"/>
    </location>
</feature>
<dbReference type="GO" id="GO:0031090">
    <property type="term" value="C:organelle membrane"/>
    <property type="evidence" value="ECO:0007669"/>
    <property type="project" value="UniProtKB-ARBA"/>
</dbReference>
<dbReference type="OrthoDB" id="9807941at2"/>
<keyword evidence="5 10" id="KW-0408">Iron</keyword>
<dbReference type="PANTHER" id="PTHR10371:SF3">
    <property type="entry name" value="NADH DEHYDROGENASE [UBIQUINONE] FLAVOPROTEIN 2, MITOCHONDRIAL"/>
    <property type="match status" value="1"/>
</dbReference>
<dbReference type="InterPro" id="IPR002023">
    <property type="entry name" value="NuoE-like"/>
</dbReference>
<dbReference type="GO" id="GO:0008324">
    <property type="term" value="F:monoatomic cation transmembrane transporter activity"/>
    <property type="evidence" value="ECO:0007669"/>
    <property type="project" value="UniProtKB-ARBA"/>
</dbReference>
<gene>
    <name evidence="12" type="primary">nuoE</name>
    <name evidence="12" type="ORF">GHC57_00950</name>
</gene>
<dbReference type="Gene3D" id="1.10.10.1590">
    <property type="entry name" value="NADH-quinone oxidoreductase subunit E"/>
    <property type="match status" value="1"/>
</dbReference>
<comment type="caution">
    <text evidence="12">The sequence shown here is derived from an EMBL/GenBank/DDBJ whole genome shotgun (WGS) entry which is preliminary data.</text>
</comment>
<dbReference type="GO" id="GO:0003954">
    <property type="term" value="F:NADH dehydrogenase activity"/>
    <property type="evidence" value="ECO:0007669"/>
    <property type="project" value="TreeGrafter"/>
</dbReference>
<evidence type="ECO:0000256" key="10">
    <source>
        <dbReference type="PIRSR" id="PIRSR000216-1"/>
    </source>
</evidence>
<evidence type="ECO:0000256" key="4">
    <source>
        <dbReference type="ARBA" id="ARBA00022967"/>
    </source>
</evidence>
<protein>
    <submittedName>
        <fullName evidence="12">NADH-quinone oxidoreductase subunit NuoE</fullName>
    </submittedName>
</protein>
<comment type="cofactor">
    <cofactor evidence="8">
        <name>[2Fe-2S] cluster</name>
        <dbReference type="ChEBI" id="CHEBI:190135"/>
    </cofactor>
</comment>
<dbReference type="PANTHER" id="PTHR10371">
    <property type="entry name" value="NADH DEHYDROGENASE UBIQUINONE FLAVOPROTEIN 2, MITOCHONDRIAL"/>
    <property type="match status" value="1"/>
</dbReference>
<evidence type="ECO:0000256" key="3">
    <source>
        <dbReference type="ARBA" id="ARBA00022723"/>
    </source>
</evidence>
<keyword evidence="13" id="KW-1185">Reference proteome</keyword>
<feature type="compositionally biased region" description="Low complexity" evidence="11">
    <location>
        <begin position="189"/>
        <end position="202"/>
    </location>
</feature>
<dbReference type="GO" id="GO:0046872">
    <property type="term" value="F:metal ion binding"/>
    <property type="evidence" value="ECO:0007669"/>
    <property type="project" value="UniProtKB-KW"/>
</dbReference>
<keyword evidence="4" id="KW-1278">Translocase</keyword>
<accession>A0A7X2D1U3</accession>
<dbReference type="Pfam" id="PF01257">
    <property type="entry name" value="2Fe-2S_thioredx"/>
    <property type="match status" value="1"/>
</dbReference>
<dbReference type="AlphaFoldDB" id="A0A7X2D1U3"/>
<evidence type="ECO:0000256" key="5">
    <source>
        <dbReference type="ARBA" id="ARBA00023004"/>
    </source>
</evidence>
<dbReference type="RefSeq" id="WP_153340154.1">
    <property type="nucleotide sequence ID" value="NZ_WIVE01000001.1"/>
</dbReference>
<dbReference type="NCBIfam" id="TIGR01958">
    <property type="entry name" value="nuoE_fam"/>
    <property type="match status" value="1"/>
</dbReference>
<name>A0A7X2D1U3_9PROT</name>
<comment type="cofactor">
    <cofactor evidence="10">
        <name>[2Fe-2S] cluster</name>
        <dbReference type="ChEBI" id="CHEBI:190135"/>
    </cofactor>
    <text evidence="10">Binds 1 [2Fe-2S] cluster.</text>
</comment>
<evidence type="ECO:0000256" key="8">
    <source>
        <dbReference type="ARBA" id="ARBA00034078"/>
    </source>
</evidence>
<feature type="binding site" evidence="10">
    <location>
        <position position="102"/>
    </location>
    <ligand>
        <name>[2Fe-2S] cluster</name>
        <dbReference type="ChEBI" id="CHEBI:190135"/>
    </ligand>
</feature>
<keyword evidence="6 10" id="KW-0411">Iron-sulfur</keyword>
<dbReference type="SUPFAM" id="SSF52833">
    <property type="entry name" value="Thioredoxin-like"/>
    <property type="match status" value="1"/>
</dbReference>
<dbReference type="GO" id="GO:0022804">
    <property type="term" value="F:active transmembrane transporter activity"/>
    <property type="evidence" value="ECO:0007669"/>
    <property type="project" value="UniProtKB-ARBA"/>
</dbReference>
<evidence type="ECO:0000313" key="13">
    <source>
        <dbReference type="Proteomes" id="UP000434582"/>
    </source>
</evidence>
<dbReference type="GO" id="GO:0098662">
    <property type="term" value="P:inorganic cation transmembrane transport"/>
    <property type="evidence" value="ECO:0007669"/>
    <property type="project" value="UniProtKB-ARBA"/>
</dbReference>
<comment type="similarity">
    <text evidence="1">Belongs to the complex I 24 kDa subunit family.</text>
</comment>
<sequence length="224" mass="23652">MSAVKTSPARDDAPFAFSEESLAEARRILAKYPENRARSAILPLLDLAQRQHGWVSQSVVEAVAEITGAAPIRVWEVATFYTMYNKAPIGRHHVEICTNLPCWLRGSDEILRAARDVFGVGFGQTSEDGAATVSSAECLGACVNAPMVQIGDDYYEDLDYDSAHALFTAIKEGQPVKAGSQIGRQCSAPEGGPTTLTTDPGTAEGGRWIAPDSPAAGGSAPGTA</sequence>
<dbReference type="GO" id="GO:0051537">
    <property type="term" value="F:2 iron, 2 sulfur cluster binding"/>
    <property type="evidence" value="ECO:0007669"/>
    <property type="project" value="UniProtKB-KW"/>
</dbReference>
<dbReference type="CDD" id="cd03064">
    <property type="entry name" value="TRX_Fd_NuoE"/>
    <property type="match status" value="1"/>
</dbReference>
<evidence type="ECO:0000256" key="6">
    <source>
        <dbReference type="ARBA" id="ARBA00023014"/>
    </source>
</evidence>
<evidence type="ECO:0000256" key="1">
    <source>
        <dbReference type="ARBA" id="ARBA00010643"/>
    </source>
</evidence>
<dbReference type="Gene3D" id="3.40.30.10">
    <property type="entry name" value="Glutaredoxin"/>
    <property type="match status" value="1"/>
</dbReference>
<dbReference type="Proteomes" id="UP000434582">
    <property type="component" value="Unassembled WGS sequence"/>
</dbReference>
<reference evidence="12 13" key="1">
    <citation type="submission" date="2019-10" db="EMBL/GenBank/DDBJ databases">
        <title>Draft whole-genome sequence of the purple nonsulfur photosynthetic bacterium Roseospira navarrensis DSM 15114.</title>
        <authorList>
            <person name="Kyndt J.A."/>
            <person name="Meyer T.E."/>
        </authorList>
    </citation>
    <scope>NUCLEOTIDE SEQUENCE [LARGE SCALE GENOMIC DNA]</scope>
    <source>
        <strain evidence="12 13">DSM 15114</strain>
    </source>
</reference>
<proteinExistence type="inferred from homology"/>
<comment type="catalytic activity">
    <reaction evidence="9">
        <text>a quinone + NADH + 5 H(+)(in) = a quinol + NAD(+) + 4 H(+)(out)</text>
        <dbReference type="Rhea" id="RHEA:57888"/>
        <dbReference type="ChEBI" id="CHEBI:15378"/>
        <dbReference type="ChEBI" id="CHEBI:24646"/>
        <dbReference type="ChEBI" id="CHEBI:57540"/>
        <dbReference type="ChEBI" id="CHEBI:57945"/>
        <dbReference type="ChEBI" id="CHEBI:132124"/>
    </reaction>
</comment>
<evidence type="ECO:0000256" key="2">
    <source>
        <dbReference type="ARBA" id="ARBA00022714"/>
    </source>
</evidence>
<keyword evidence="2 10" id="KW-0001">2Fe-2S</keyword>
<keyword evidence="7" id="KW-0520">NAD</keyword>
<evidence type="ECO:0000256" key="11">
    <source>
        <dbReference type="SAM" id="MobiDB-lite"/>
    </source>
</evidence>
<dbReference type="GO" id="GO:0031967">
    <property type="term" value="C:organelle envelope"/>
    <property type="evidence" value="ECO:0007669"/>
    <property type="project" value="UniProtKB-ARBA"/>
</dbReference>